<name>A0ABV5T1T0_9MICO</name>
<keyword evidence="3" id="KW-0804">Transcription</keyword>
<dbReference type="PROSITE" id="PS50949">
    <property type="entry name" value="HTH_GNTR"/>
    <property type="match status" value="1"/>
</dbReference>
<dbReference type="InterPro" id="IPR036388">
    <property type="entry name" value="WH-like_DNA-bd_sf"/>
</dbReference>
<dbReference type="RefSeq" id="WP_378721502.1">
    <property type="nucleotide sequence ID" value="NZ_BAAAWH010000001.1"/>
</dbReference>
<evidence type="ECO:0000256" key="1">
    <source>
        <dbReference type="ARBA" id="ARBA00023015"/>
    </source>
</evidence>
<dbReference type="InterPro" id="IPR028978">
    <property type="entry name" value="Chorismate_lyase_/UTRA_dom_sf"/>
</dbReference>
<dbReference type="InterPro" id="IPR036390">
    <property type="entry name" value="WH_DNA-bd_sf"/>
</dbReference>
<dbReference type="SUPFAM" id="SSF64288">
    <property type="entry name" value="Chorismate lyase-like"/>
    <property type="match status" value="1"/>
</dbReference>
<dbReference type="InterPro" id="IPR000524">
    <property type="entry name" value="Tscrpt_reg_HTH_GntR"/>
</dbReference>
<keyword evidence="2" id="KW-0238">DNA-binding</keyword>
<feature type="domain" description="HTH gntR-type" evidence="5">
    <location>
        <begin position="13"/>
        <end position="81"/>
    </location>
</feature>
<dbReference type="Pfam" id="PF00392">
    <property type="entry name" value="GntR"/>
    <property type="match status" value="1"/>
</dbReference>
<feature type="region of interest" description="Disordered" evidence="4">
    <location>
        <begin position="154"/>
        <end position="178"/>
    </location>
</feature>
<organism evidence="6 7">
    <name type="scientific">Microbacterium terregens</name>
    <dbReference type="NCBI Taxonomy" id="69363"/>
    <lineage>
        <taxon>Bacteria</taxon>
        <taxon>Bacillati</taxon>
        <taxon>Actinomycetota</taxon>
        <taxon>Actinomycetes</taxon>
        <taxon>Micrococcales</taxon>
        <taxon>Microbacteriaceae</taxon>
        <taxon>Microbacterium</taxon>
    </lineage>
</organism>
<dbReference type="Proteomes" id="UP001589611">
    <property type="component" value="Unassembled WGS sequence"/>
</dbReference>
<dbReference type="PANTHER" id="PTHR44846">
    <property type="entry name" value="MANNOSYL-D-GLYCERATE TRANSPORT/METABOLISM SYSTEM REPRESSOR MNGR-RELATED"/>
    <property type="match status" value="1"/>
</dbReference>
<dbReference type="PANTHER" id="PTHR44846:SF1">
    <property type="entry name" value="MANNOSYL-D-GLYCERATE TRANSPORT_METABOLISM SYSTEM REPRESSOR MNGR-RELATED"/>
    <property type="match status" value="1"/>
</dbReference>
<evidence type="ECO:0000313" key="6">
    <source>
        <dbReference type="EMBL" id="MFB9646559.1"/>
    </source>
</evidence>
<dbReference type="SUPFAM" id="SSF46785">
    <property type="entry name" value="Winged helix' DNA-binding domain"/>
    <property type="match status" value="1"/>
</dbReference>
<evidence type="ECO:0000256" key="3">
    <source>
        <dbReference type="ARBA" id="ARBA00023163"/>
    </source>
</evidence>
<accession>A0ABV5T1T0</accession>
<dbReference type="SMART" id="SM00345">
    <property type="entry name" value="HTH_GNTR"/>
    <property type="match status" value="1"/>
</dbReference>
<proteinExistence type="predicted"/>
<keyword evidence="1" id="KW-0805">Transcription regulation</keyword>
<dbReference type="Gene3D" id="1.10.10.10">
    <property type="entry name" value="Winged helix-like DNA-binding domain superfamily/Winged helix DNA-binding domain"/>
    <property type="match status" value="1"/>
</dbReference>
<dbReference type="InterPro" id="IPR050679">
    <property type="entry name" value="Bact_HTH_transcr_reg"/>
</dbReference>
<evidence type="ECO:0000313" key="7">
    <source>
        <dbReference type="Proteomes" id="UP001589611"/>
    </source>
</evidence>
<reference evidence="6 7" key="1">
    <citation type="submission" date="2024-09" db="EMBL/GenBank/DDBJ databases">
        <authorList>
            <person name="Sun Q."/>
            <person name="Mori K."/>
        </authorList>
    </citation>
    <scope>NUCLEOTIDE SEQUENCE [LARGE SCALE GENOMIC DNA]</scope>
    <source>
        <strain evidence="6 7">JCM 1342</strain>
    </source>
</reference>
<dbReference type="EMBL" id="JBHMBE010000003">
    <property type="protein sequence ID" value="MFB9646559.1"/>
    <property type="molecule type" value="Genomic_DNA"/>
</dbReference>
<comment type="caution">
    <text evidence="6">The sequence shown here is derived from an EMBL/GenBank/DDBJ whole genome shotgun (WGS) entry which is preliminary data.</text>
</comment>
<keyword evidence="7" id="KW-1185">Reference proteome</keyword>
<evidence type="ECO:0000256" key="4">
    <source>
        <dbReference type="SAM" id="MobiDB-lite"/>
    </source>
</evidence>
<evidence type="ECO:0000259" key="5">
    <source>
        <dbReference type="PROSITE" id="PS50949"/>
    </source>
</evidence>
<protein>
    <submittedName>
        <fullName evidence="6">GntR family transcriptional regulator</fullName>
    </submittedName>
</protein>
<gene>
    <name evidence="6" type="ORF">ACFFPJ_12225</name>
</gene>
<sequence length="216" mass="23997">MIPTATDAWTRRQDKARWIRDALRVSLVDGVWNEDVPFPDDSTLMREFAAGRNVIREAVRLLVSEGLLERRPGAGTRPVGRQFVHDANTFRTSGKNRRDSRATQTLLSWTKGGAPSPLARALRVPVGSPIITLEQLDTDGGPIVMWSTVVGDRPGLRPPSQVGEPSRPRRAAHPGSTCWRDPSLSSRRQMLSEYPDWINIGSLWGAAKTVRPYRPG</sequence>
<evidence type="ECO:0000256" key="2">
    <source>
        <dbReference type="ARBA" id="ARBA00023125"/>
    </source>
</evidence>